<evidence type="ECO:0000256" key="13">
    <source>
        <dbReference type="PIRSR" id="PIRSR001589-1"/>
    </source>
</evidence>
<comment type="pathway">
    <text evidence="1">Amino-acid biosynthesis; L-asparagine biosynthesis; L-asparagine from L-aspartate (L-Gln route): step 1/1.</text>
</comment>
<evidence type="ECO:0000256" key="5">
    <source>
        <dbReference type="ARBA" id="ARBA00022605"/>
    </source>
</evidence>
<evidence type="ECO:0000256" key="4">
    <source>
        <dbReference type="ARBA" id="ARBA00022598"/>
    </source>
</evidence>
<dbReference type="Pfam" id="PF00733">
    <property type="entry name" value="Asn_synthase"/>
    <property type="match status" value="1"/>
</dbReference>
<dbReference type="SUPFAM" id="SSF52402">
    <property type="entry name" value="Adenine nucleotide alpha hydrolases-like"/>
    <property type="match status" value="1"/>
</dbReference>
<dbReference type="FunFam" id="3.40.50.620:FF:000090">
    <property type="entry name" value="asparagine synthetase [glutamine-hydrolyzing]"/>
    <property type="match status" value="1"/>
</dbReference>
<evidence type="ECO:0000256" key="12">
    <source>
        <dbReference type="PIRNR" id="PIRNR001589"/>
    </source>
</evidence>
<feature type="site" description="Important for beta-aspartyl-AMP intermediate formation" evidence="15">
    <location>
        <position position="363"/>
    </location>
</feature>
<evidence type="ECO:0000256" key="14">
    <source>
        <dbReference type="PIRSR" id="PIRSR001589-2"/>
    </source>
</evidence>
<sequence>MCGIWALFGMETCTSVHSNTSFSKIAHRGPDAWRIEFDKKVKNSVVGFHRLEIVDCLYGMQPMKLHQYPHLTLLCNGEIYNCKRLKEQYGFSYETNCDVECILHLYATGGIEHCARSLDGVFVFCIVDSAKRRVFIGRDPYGVRPLFRLYSTTGVLGICSEAKGLIDLAHELDGAAWNLEPFPPGFVKEYEIKANGRTSIIMKKPFYNIGDRPFFKPFIPYDALVSEDIHANIRTLLTAAIKKRLMADRRIGCLLSGGLDSSLVAALLVKLAKEANLPYRIQSFAIGMGDSPDIRAARTVAQHIGTEHHEVIFTPEDVIRVLDKVIYHLETPDITTVRASIGMYLISHFIKQNTDTTVVFSGEGADEVAQGYIYFRDAPSAEMAHEDSLRLLKDIYLFDGLRADRTTAAHSLELRVPFLDLQFTNYYLGLPAAARQPQGGVEKHLLRSAFDSTDLLPKSILWRHKEAFSDGVASAKKSLFQVIQELVDSHLNIDALEKAPGKYPHCTPTTKESLYYREVFEKNFQHQSHFLPYFWMPRWTDARDPSARFISHYAADKQ</sequence>
<dbReference type="Gene3D" id="3.40.50.620">
    <property type="entry name" value="HUPs"/>
    <property type="match status" value="1"/>
</dbReference>
<dbReference type="CDD" id="cd01991">
    <property type="entry name" value="Asn_synthase_B_C"/>
    <property type="match status" value="1"/>
</dbReference>
<dbReference type="GO" id="GO:0005524">
    <property type="term" value="F:ATP binding"/>
    <property type="evidence" value="ECO:0007669"/>
    <property type="project" value="UniProtKB-KW"/>
</dbReference>
<protein>
    <recommendedName>
        <fullName evidence="3">Asparagine synthetase [glutamine-hydrolyzing]</fullName>
        <ecNumber evidence="2">6.3.5.4</ecNumber>
    </recommendedName>
    <alternativeName>
        <fullName evidence="10">Glutamine-dependent asparagine synthetase</fullName>
    </alternativeName>
</protein>
<dbReference type="PROSITE" id="PS51278">
    <property type="entry name" value="GATASE_TYPE_2"/>
    <property type="match status" value="1"/>
</dbReference>
<proteinExistence type="predicted"/>
<dbReference type="EMBL" id="NEVH01016291">
    <property type="protein sequence ID" value="PNF26186.1"/>
    <property type="molecule type" value="Genomic_DNA"/>
</dbReference>
<evidence type="ECO:0000256" key="6">
    <source>
        <dbReference type="ARBA" id="ARBA00022741"/>
    </source>
</evidence>
<keyword evidence="6 12" id="KW-0547">Nucleotide-binding</keyword>
<dbReference type="FunCoup" id="A0A2J7QC70">
    <property type="interactions" value="591"/>
</dbReference>
<dbReference type="InterPro" id="IPR050795">
    <property type="entry name" value="Asn_Synthetase"/>
</dbReference>
<feature type="binding site" evidence="14">
    <location>
        <position position="254"/>
    </location>
    <ligand>
        <name>ATP</name>
        <dbReference type="ChEBI" id="CHEBI:30616"/>
    </ligand>
</feature>
<keyword evidence="18" id="KW-1185">Reference proteome</keyword>
<dbReference type="UniPathway" id="UPA00134">
    <property type="reaction ID" value="UER00195"/>
</dbReference>
<dbReference type="Proteomes" id="UP000235965">
    <property type="component" value="Unassembled WGS sequence"/>
</dbReference>
<keyword evidence="5 13" id="KW-0028">Amino-acid biosynthesis</keyword>
<dbReference type="InParanoid" id="A0A2J7QC70"/>
<feature type="binding site" evidence="14">
    <location>
        <begin position="361"/>
        <end position="362"/>
    </location>
    <ligand>
        <name>ATP</name>
        <dbReference type="ChEBI" id="CHEBI:30616"/>
    </ligand>
</feature>
<comment type="caution">
    <text evidence="17">The sequence shown here is derived from an EMBL/GenBank/DDBJ whole genome shotgun (WGS) entry which is preliminary data.</text>
</comment>
<feature type="active site" description="For GATase activity" evidence="13">
    <location>
        <position position="2"/>
    </location>
</feature>
<evidence type="ECO:0000256" key="10">
    <source>
        <dbReference type="ARBA" id="ARBA00030234"/>
    </source>
</evidence>
<dbReference type="PANTHER" id="PTHR11772">
    <property type="entry name" value="ASPARAGINE SYNTHETASE"/>
    <property type="match status" value="1"/>
</dbReference>
<dbReference type="EC" id="6.3.5.4" evidence="2"/>
<dbReference type="GO" id="GO:0070981">
    <property type="term" value="P:L-asparagine biosynthetic process"/>
    <property type="evidence" value="ECO:0007669"/>
    <property type="project" value="UniProtKB-UniPathway"/>
</dbReference>
<dbReference type="SUPFAM" id="SSF56235">
    <property type="entry name" value="N-terminal nucleophile aminohydrolases (Ntn hydrolases)"/>
    <property type="match status" value="1"/>
</dbReference>
<dbReference type="OrthoDB" id="409189at2759"/>
<gene>
    <name evidence="17" type="primary">ASNS_1</name>
    <name evidence="17" type="ORF">B7P43_G04372</name>
</gene>
<evidence type="ECO:0000256" key="7">
    <source>
        <dbReference type="ARBA" id="ARBA00022840"/>
    </source>
</evidence>
<dbReference type="PANTHER" id="PTHR11772:SF23">
    <property type="entry name" value="ASPARAGINE SYNTHETASE [GLUTAMINE-HYDROLYZING]"/>
    <property type="match status" value="1"/>
</dbReference>
<feature type="binding site" evidence="14">
    <location>
        <position position="286"/>
    </location>
    <ligand>
        <name>ATP</name>
        <dbReference type="ChEBI" id="CHEBI:30616"/>
    </ligand>
</feature>
<keyword evidence="9 13" id="KW-0315">Glutamine amidotransferase</keyword>
<dbReference type="InterPro" id="IPR017932">
    <property type="entry name" value="GATase_2_dom"/>
</dbReference>
<dbReference type="STRING" id="105785.A0A2J7QC70"/>
<evidence type="ECO:0000313" key="17">
    <source>
        <dbReference type="EMBL" id="PNF26186.1"/>
    </source>
</evidence>
<dbReference type="InterPro" id="IPR006426">
    <property type="entry name" value="Asn_synth_AEB"/>
</dbReference>
<evidence type="ECO:0000256" key="15">
    <source>
        <dbReference type="PIRSR" id="PIRSR001589-3"/>
    </source>
</evidence>
<dbReference type="GO" id="GO:0004066">
    <property type="term" value="F:asparagine synthase (glutamine-hydrolyzing) activity"/>
    <property type="evidence" value="ECO:0007669"/>
    <property type="project" value="UniProtKB-EC"/>
</dbReference>
<dbReference type="AlphaFoldDB" id="A0A2J7QC70"/>
<organism evidence="17 18">
    <name type="scientific">Cryptotermes secundus</name>
    <dbReference type="NCBI Taxonomy" id="105785"/>
    <lineage>
        <taxon>Eukaryota</taxon>
        <taxon>Metazoa</taxon>
        <taxon>Ecdysozoa</taxon>
        <taxon>Arthropoda</taxon>
        <taxon>Hexapoda</taxon>
        <taxon>Insecta</taxon>
        <taxon>Pterygota</taxon>
        <taxon>Neoptera</taxon>
        <taxon>Polyneoptera</taxon>
        <taxon>Dictyoptera</taxon>
        <taxon>Blattodea</taxon>
        <taxon>Blattoidea</taxon>
        <taxon>Termitoidae</taxon>
        <taxon>Kalotermitidae</taxon>
        <taxon>Cryptotermitinae</taxon>
        <taxon>Cryptotermes</taxon>
    </lineage>
</organism>
<dbReference type="GO" id="GO:0005829">
    <property type="term" value="C:cytosol"/>
    <property type="evidence" value="ECO:0007669"/>
    <property type="project" value="TreeGrafter"/>
</dbReference>
<evidence type="ECO:0000313" key="18">
    <source>
        <dbReference type="Proteomes" id="UP000235965"/>
    </source>
</evidence>
<dbReference type="InterPro" id="IPR001962">
    <property type="entry name" value="Asn_synthase"/>
</dbReference>
<evidence type="ECO:0000256" key="1">
    <source>
        <dbReference type="ARBA" id="ARBA00005187"/>
    </source>
</evidence>
<accession>A0A2J7QC70</accession>
<comment type="catalytic activity">
    <reaction evidence="11">
        <text>L-aspartate + L-glutamine + ATP + H2O = L-asparagine + L-glutamate + AMP + diphosphate + H(+)</text>
        <dbReference type="Rhea" id="RHEA:12228"/>
        <dbReference type="ChEBI" id="CHEBI:15377"/>
        <dbReference type="ChEBI" id="CHEBI:15378"/>
        <dbReference type="ChEBI" id="CHEBI:29985"/>
        <dbReference type="ChEBI" id="CHEBI:29991"/>
        <dbReference type="ChEBI" id="CHEBI:30616"/>
        <dbReference type="ChEBI" id="CHEBI:33019"/>
        <dbReference type="ChEBI" id="CHEBI:58048"/>
        <dbReference type="ChEBI" id="CHEBI:58359"/>
        <dbReference type="ChEBI" id="CHEBI:456215"/>
        <dbReference type="EC" id="6.3.5.4"/>
    </reaction>
</comment>
<evidence type="ECO:0000256" key="9">
    <source>
        <dbReference type="ARBA" id="ARBA00022962"/>
    </source>
</evidence>
<evidence type="ECO:0000256" key="2">
    <source>
        <dbReference type="ARBA" id="ARBA00012737"/>
    </source>
</evidence>
<dbReference type="NCBIfam" id="TIGR01536">
    <property type="entry name" value="asn_synth_AEB"/>
    <property type="match status" value="1"/>
</dbReference>
<dbReference type="Pfam" id="PF13537">
    <property type="entry name" value="GATase_7"/>
    <property type="match status" value="1"/>
</dbReference>
<dbReference type="InterPro" id="IPR029055">
    <property type="entry name" value="Ntn_hydrolases_N"/>
</dbReference>
<evidence type="ECO:0000256" key="8">
    <source>
        <dbReference type="ARBA" id="ARBA00022888"/>
    </source>
</evidence>
<feature type="binding site" evidence="14">
    <location>
        <position position="98"/>
    </location>
    <ligand>
        <name>L-glutamine</name>
        <dbReference type="ChEBI" id="CHEBI:58359"/>
    </ligand>
</feature>
<evidence type="ECO:0000256" key="3">
    <source>
        <dbReference type="ARBA" id="ARBA00021389"/>
    </source>
</evidence>
<dbReference type="CDD" id="cd00712">
    <property type="entry name" value="AsnB"/>
    <property type="match status" value="1"/>
</dbReference>
<keyword evidence="4" id="KW-0436">Ligase</keyword>
<dbReference type="InterPro" id="IPR033738">
    <property type="entry name" value="AsnB_N"/>
</dbReference>
<evidence type="ECO:0000259" key="16">
    <source>
        <dbReference type="PROSITE" id="PS51278"/>
    </source>
</evidence>
<dbReference type="PIRSF" id="PIRSF001589">
    <property type="entry name" value="Asn_synthetase_glu-h"/>
    <property type="match status" value="1"/>
</dbReference>
<name>A0A2J7QC70_9NEOP</name>
<keyword evidence="8 13" id="KW-0061">Asparagine biosynthesis</keyword>
<reference evidence="17 18" key="1">
    <citation type="submission" date="2017-12" db="EMBL/GenBank/DDBJ databases">
        <title>Hemimetabolous genomes reveal molecular basis of termite eusociality.</title>
        <authorList>
            <person name="Harrison M.C."/>
            <person name="Jongepier E."/>
            <person name="Robertson H.M."/>
            <person name="Arning N."/>
            <person name="Bitard-Feildel T."/>
            <person name="Chao H."/>
            <person name="Childers C.P."/>
            <person name="Dinh H."/>
            <person name="Doddapaneni H."/>
            <person name="Dugan S."/>
            <person name="Gowin J."/>
            <person name="Greiner C."/>
            <person name="Han Y."/>
            <person name="Hu H."/>
            <person name="Hughes D.S.T."/>
            <person name="Huylmans A.-K."/>
            <person name="Kemena C."/>
            <person name="Kremer L.P.M."/>
            <person name="Lee S.L."/>
            <person name="Lopez-Ezquerra A."/>
            <person name="Mallet L."/>
            <person name="Monroy-Kuhn J.M."/>
            <person name="Moser A."/>
            <person name="Murali S.C."/>
            <person name="Muzny D.M."/>
            <person name="Otani S."/>
            <person name="Piulachs M.-D."/>
            <person name="Poelchau M."/>
            <person name="Qu J."/>
            <person name="Schaub F."/>
            <person name="Wada-Katsumata A."/>
            <person name="Worley K.C."/>
            <person name="Xie Q."/>
            <person name="Ylla G."/>
            <person name="Poulsen M."/>
            <person name="Gibbs R.A."/>
            <person name="Schal C."/>
            <person name="Richards S."/>
            <person name="Belles X."/>
            <person name="Korb J."/>
            <person name="Bornberg-Bauer E."/>
        </authorList>
    </citation>
    <scope>NUCLEOTIDE SEQUENCE [LARGE SCALE GENOMIC DNA]</scope>
    <source>
        <tissue evidence="17">Whole body</tissue>
    </source>
</reference>
<keyword evidence="7 12" id="KW-0067">ATP-binding</keyword>
<dbReference type="InterPro" id="IPR014729">
    <property type="entry name" value="Rossmann-like_a/b/a_fold"/>
</dbReference>
<dbReference type="EMBL" id="NEVH01016291">
    <property type="protein sequence ID" value="PNF26185.1"/>
    <property type="molecule type" value="Genomic_DNA"/>
</dbReference>
<feature type="domain" description="Glutamine amidotransferase type-2" evidence="16">
    <location>
        <begin position="2"/>
        <end position="193"/>
    </location>
</feature>
<dbReference type="Gene3D" id="3.60.20.10">
    <property type="entry name" value="Glutamine Phosphoribosylpyrophosphate, subunit 1, domain 1"/>
    <property type="match status" value="1"/>
</dbReference>
<evidence type="ECO:0000256" key="11">
    <source>
        <dbReference type="ARBA" id="ARBA00048741"/>
    </source>
</evidence>